<evidence type="ECO:0000313" key="2">
    <source>
        <dbReference type="EMBL" id="GFY05034.1"/>
    </source>
</evidence>
<keyword evidence="1" id="KW-0472">Membrane</keyword>
<comment type="caution">
    <text evidence="2">The sequence shown here is derived from an EMBL/GenBank/DDBJ whole genome shotgun (WGS) entry which is preliminary data.</text>
</comment>
<keyword evidence="1" id="KW-0812">Transmembrane</keyword>
<evidence type="ECO:0000313" key="3">
    <source>
        <dbReference type="Proteomes" id="UP000887159"/>
    </source>
</evidence>
<protein>
    <submittedName>
        <fullName evidence="2">Uncharacterized protein</fullName>
    </submittedName>
</protein>
<dbReference type="EMBL" id="BMAU01021248">
    <property type="protein sequence ID" value="GFY05034.1"/>
    <property type="molecule type" value="Genomic_DNA"/>
</dbReference>
<accession>A0A8X6VF18</accession>
<dbReference type="Proteomes" id="UP000887159">
    <property type="component" value="Unassembled WGS sequence"/>
</dbReference>
<keyword evidence="3" id="KW-1185">Reference proteome</keyword>
<reference evidence="2" key="1">
    <citation type="submission" date="2020-08" db="EMBL/GenBank/DDBJ databases">
        <title>Multicomponent nature underlies the extraordinary mechanical properties of spider dragline silk.</title>
        <authorList>
            <person name="Kono N."/>
            <person name="Nakamura H."/>
            <person name="Mori M."/>
            <person name="Yoshida Y."/>
            <person name="Ohtoshi R."/>
            <person name="Malay A.D."/>
            <person name="Moran D.A.P."/>
            <person name="Tomita M."/>
            <person name="Numata K."/>
            <person name="Arakawa K."/>
        </authorList>
    </citation>
    <scope>NUCLEOTIDE SEQUENCE</scope>
</reference>
<feature type="transmembrane region" description="Helical" evidence="1">
    <location>
        <begin position="12"/>
        <end position="33"/>
    </location>
</feature>
<dbReference type="AlphaFoldDB" id="A0A8X6VF18"/>
<keyword evidence="1" id="KW-1133">Transmembrane helix</keyword>
<organism evidence="2 3">
    <name type="scientific">Trichonephila clavipes</name>
    <name type="common">Golden silk orbweaver</name>
    <name type="synonym">Nephila clavipes</name>
    <dbReference type="NCBI Taxonomy" id="2585209"/>
    <lineage>
        <taxon>Eukaryota</taxon>
        <taxon>Metazoa</taxon>
        <taxon>Ecdysozoa</taxon>
        <taxon>Arthropoda</taxon>
        <taxon>Chelicerata</taxon>
        <taxon>Arachnida</taxon>
        <taxon>Araneae</taxon>
        <taxon>Araneomorphae</taxon>
        <taxon>Entelegynae</taxon>
        <taxon>Araneoidea</taxon>
        <taxon>Nephilidae</taxon>
        <taxon>Trichonephila</taxon>
    </lineage>
</organism>
<evidence type="ECO:0000256" key="1">
    <source>
        <dbReference type="SAM" id="Phobius"/>
    </source>
</evidence>
<name>A0A8X6VF18_TRICX</name>
<proteinExistence type="predicted"/>
<gene>
    <name evidence="2" type="ORF">TNCV_561661</name>
</gene>
<sequence>MPLKGLKYLRLSRIIILCLANMNLLLLKLIILLCGDETENYSENLLILVVENQHINPAEEPKFMANADSNTPKNLVNAFDLKPLPKST</sequence>